<evidence type="ECO:0000256" key="3">
    <source>
        <dbReference type="ARBA" id="ARBA00022801"/>
    </source>
</evidence>
<accession>A0A0G0HFE1</accession>
<dbReference type="AlphaFoldDB" id="A0A0G0HFE1"/>
<comment type="similarity">
    <text evidence="5 6">Belongs to the XseA family.</text>
</comment>
<evidence type="ECO:0000256" key="5">
    <source>
        <dbReference type="HAMAP-Rule" id="MF_00378"/>
    </source>
</evidence>
<reference evidence="9 10" key="1">
    <citation type="journal article" date="2015" name="Nature">
        <title>rRNA introns, odd ribosomes, and small enigmatic genomes across a large radiation of phyla.</title>
        <authorList>
            <person name="Brown C.T."/>
            <person name="Hug L.A."/>
            <person name="Thomas B.C."/>
            <person name="Sharon I."/>
            <person name="Castelle C.J."/>
            <person name="Singh A."/>
            <person name="Wilkins M.J."/>
            <person name="Williams K.H."/>
            <person name="Banfield J.F."/>
        </authorList>
    </citation>
    <scope>NUCLEOTIDE SEQUENCE [LARGE SCALE GENOMIC DNA]</scope>
</reference>
<dbReference type="Pfam" id="PF02601">
    <property type="entry name" value="Exonuc_VII_L"/>
    <property type="match status" value="1"/>
</dbReference>
<comment type="caution">
    <text evidence="9">The sequence shown here is derived from an EMBL/GenBank/DDBJ whole genome shotgun (WGS) entry which is preliminary data.</text>
</comment>
<dbReference type="PATRIC" id="fig|1619036.3.peg.274"/>
<dbReference type="STRING" id="1619036.US58_C0009G0002"/>
<keyword evidence="4 5" id="KW-0269">Exonuclease</keyword>
<dbReference type="CDD" id="cd04489">
    <property type="entry name" value="ExoVII_LU_OBF"/>
    <property type="match status" value="1"/>
</dbReference>
<dbReference type="GO" id="GO:0008855">
    <property type="term" value="F:exodeoxyribonuclease VII activity"/>
    <property type="evidence" value="ECO:0007669"/>
    <property type="project" value="UniProtKB-UniRule"/>
</dbReference>
<organism evidence="9 10">
    <name type="scientific">Candidatus Magasanikbacteria bacterium GW2011_GWA2_37_8</name>
    <dbReference type="NCBI Taxonomy" id="1619036"/>
    <lineage>
        <taxon>Bacteria</taxon>
        <taxon>Candidatus Magasanikiibacteriota</taxon>
    </lineage>
</organism>
<evidence type="ECO:0000259" key="7">
    <source>
        <dbReference type="Pfam" id="PF02601"/>
    </source>
</evidence>
<evidence type="ECO:0000256" key="4">
    <source>
        <dbReference type="ARBA" id="ARBA00022839"/>
    </source>
</evidence>
<dbReference type="GO" id="GO:0006308">
    <property type="term" value="P:DNA catabolic process"/>
    <property type="evidence" value="ECO:0007669"/>
    <property type="project" value="UniProtKB-UniRule"/>
</dbReference>
<dbReference type="GO" id="GO:0005737">
    <property type="term" value="C:cytoplasm"/>
    <property type="evidence" value="ECO:0007669"/>
    <property type="project" value="UniProtKB-SubCell"/>
</dbReference>
<comment type="subcellular location">
    <subcellularLocation>
        <location evidence="5 6">Cytoplasm</location>
    </subcellularLocation>
</comment>
<protein>
    <recommendedName>
        <fullName evidence="5">Exodeoxyribonuclease 7 large subunit</fullName>
        <ecNumber evidence="5">3.1.11.6</ecNumber>
    </recommendedName>
    <alternativeName>
        <fullName evidence="5">Exodeoxyribonuclease VII large subunit</fullName>
        <shortName evidence="5">Exonuclease VII large subunit</shortName>
    </alternativeName>
</protein>
<name>A0A0G0HFE1_9BACT</name>
<keyword evidence="2 5" id="KW-0540">Nuclease</keyword>
<comment type="subunit">
    <text evidence="5">Heterooligomer composed of large and small subunits.</text>
</comment>
<feature type="domain" description="Exonuclease VII large subunit C-terminal" evidence="7">
    <location>
        <begin position="115"/>
        <end position="321"/>
    </location>
</feature>
<gene>
    <name evidence="5" type="primary">xseA</name>
    <name evidence="9" type="ORF">US58_C0009G0002</name>
</gene>
<comment type="catalytic activity">
    <reaction evidence="5 6">
        <text>Exonucleolytic cleavage in either 5'- to 3'- or 3'- to 5'-direction to yield nucleoside 5'-phosphates.</text>
        <dbReference type="EC" id="3.1.11.6"/>
    </reaction>
</comment>
<dbReference type="PANTHER" id="PTHR30008">
    <property type="entry name" value="EXODEOXYRIBONUCLEASE 7 LARGE SUBUNIT"/>
    <property type="match status" value="1"/>
</dbReference>
<keyword evidence="1 5" id="KW-0963">Cytoplasm</keyword>
<dbReference type="GO" id="GO:0009318">
    <property type="term" value="C:exodeoxyribonuclease VII complex"/>
    <property type="evidence" value="ECO:0007669"/>
    <property type="project" value="UniProtKB-UniRule"/>
</dbReference>
<keyword evidence="3 5" id="KW-0378">Hydrolase</keyword>
<dbReference type="HAMAP" id="MF_00378">
    <property type="entry name" value="Exonuc_7_L"/>
    <property type="match status" value="1"/>
</dbReference>
<dbReference type="EMBL" id="LBTN01000009">
    <property type="protein sequence ID" value="KKQ40932.1"/>
    <property type="molecule type" value="Genomic_DNA"/>
</dbReference>
<comment type="function">
    <text evidence="5">Bidirectionally degrades single-stranded DNA into large acid-insoluble oligonucleotides, which are then degraded further into small acid-soluble oligonucleotides.</text>
</comment>
<evidence type="ECO:0000313" key="10">
    <source>
        <dbReference type="Proteomes" id="UP000034333"/>
    </source>
</evidence>
<sequence length="402" mass="45274">MIPILSVSEFIEQINGIIAGEFLIEGEISQYKISQGKWIFFDLKDDKAVVNCFATLYNLTTPLEDGMKVRVLGYAKIREQSGRFSLTVQKVELVGEGSLKKAYLLLKEKLTKEGLFAPERKRQISEIPTRIGVIASRDSAAWGDFWRILNNRWRGVEVLLKHVNVQGDLAVSEVVEAFVDLNNNSEKCDVIVLIRGGGSLEDLAAFNSEEVVRAIYGSKIPVICGVGHERDESLADFAADVRASTPSNAAEIVVPDRSEFISNLDFTLDHLVEKINHQITKLKRGLEQKWFQIANCFETPLQNAKRLIEKFNDIVSYLANNLASKKAFVLSSERLFKNVNPKQVLKRGFSIARNSKGQIIRRANQMDIGDEMMVELSEGIIWSEVVKQGYSKKEKHKQAQLL</sequence>
<dbReference type="PANTHER" id="PTHR30008:SF0">
    <property type="entry name" value="EXODEOXYRIBONUCLEASE 7 LARGE SUBUNIT"/>
    <property type="match status" value="1"/>
</dbReference>
<dbReference type="EC" id="3.1.11.6" evidence="5"/>
<evidence type="ECO:0000256" key="1">
    <source>
        <dbReference type="ARBA" id="ARBA00022490"/>
    </source>
</evidence>
<dbReference type="InterPro" id="IPR025824">
    <property type="entry name" value="OB-fold_nuc-bd_dom"/>
</dbReference>
<evidence type="ECO:0000259" key="8">
    <source>
        <dbReference type="Pfam" id="PF13742"/>
    </source>
</evidence>
<evidence type="ECO:0000256" key="6">
    <source>
        <dbReference type="RuleBase" id="RU004355"/>
    </source>
</evidence>
<dbReference type="NCBIfam" id="TIGR00237">
    <property type="entry name" value="xseA"/>
    <property type="match status" value="1"/>
</dbReference>
<dbReference type="InterPro" id="IPR003753">
    <property type="entry name" value="Exonuc_VII_L"/>
</dbReference>
<dbReference type="InterPro" id="IPR020579">
    <property type="entry name" value="Exonuc_VII_lsu_C"/>
</dbReference>
<dbReference type="Pfam" id="PF13742">
    <property type="entry name" value="tRNA_anti_2"/>
    <property type="match status" value="1"/>
</dbReference>
<evidence type="ECO:0000313" key="9">
    <source>
        <dbReference type="EMBL" id="KKQ40932.1"/>
    </source>
</evidence>
<dbReference type="GO" id="GO:0003676">
    <property type="term" value="F:nucleic acid binding"/>
    <property type="evidence" value="ECO:0007669"/>
    <property type="project" value="InterPro"/>
</dbReference>
<feature type="domain" description="OB-fold nucleic acid binding" evidence="8">
    <location>
        <begin position="5"/>
        <end position="92"/>
    </location>
</feature>
<proteinExistence type="inferred from homology"/>
<evidence type="ECO:0000256" key="2">
    <source>
        <dbReference type="ARBA" id="ARBA00022722"/>
    </source>
</evidence>
<dbReference type="Proteomes" id="UP000034333">
    <property type="component" value="Unassembled WGS sequence"/>
</dbReference>